<dbReference type="Pfam" id="PF01227">
    <property type="entry name" value="GTP_cyclohydroI"/>
    <property type="match status" value="1"/>
</dbReference>
<evidence type="ECO:0000256" key="4">
    <source>
        <dbReference type="ARBA" id="ARBA00022801"/>
    </source>
</evidence>
<evidence type="ECO:0000313" key="8">
    <source>
        <dbReference type="Proteomes" id="UP000766550"/>
    </source>
</evidence>
<dbReference type="AlphaFoldDB" id="A0A8J7Y8G6"/>
<dbReference type="PROSITE" id="PS00859">
    <property type="entry name" value="GTP_CYCLOHYDROL_1_1"/>
    <property type="match status" value="1"/>
</dbReference>
<dbReference type="OrthoDB" id="8438at2157"/>
<sequence>MDSQEQRADYSNSSGETTGPMAGFDEQKAQRGARLLLEAVGRDPDETGVYDTWHRRVPAMLETLTEGMRPEEKPTMRTFEAETDSLVVKQDIPLYSTCEHHLLPFHGVAHVAYRPGESMVGLSKLIRYVRWQSRRLTTQEELTTDIATGLADELGASAVLVEVTATHMCEQMRGVEASTETTTTKRVGDVTDRDREQFRQAMRRRSAATDGGY</sequence>
<keyword evidence="8" id="KW-1185">Reference proteome</keyword>
<dbReference type="InterPro" id="IPR043133">
    <property type="entry name" value="GTP-CH-I_C/QueF"/>
</dbReference>
<comment type="catalytic activity">
    <reaction evidence="1">
        <text>GTP + H2O = 7,8-dihydroneopterin 3'-triphosphate + formate + H(+)</text>
        <dbReference type="Rhea" id="RHEA:17473"/>
        <dbReference type="ChEBI" id="CHEBI:15377"/>
        <dbReference type="ChEBI" id="CHEBI:15378"/>
        <dbReference type="ChEBI" id="CHEBI:15740"/>
        <dbReference type="ChEBI" id="CHEBI:37565"/>
        <dbReference type="ChEBI" id="CHEBI:58462"/>
        <dbReference type="EC" id="3.5.4.16"/>
    </reaction>
</comment>
<dbReference type="InterPro" id="IPR001474">
    <property type="entry name" value="GTP_CycHdrlase_I"/>
</dbReference>
<dbReference type="SUPFAM" id="SSF55620">
    <property type="entry name" value="Tetrahydrobiopterin biosynthesis enzymes-like"/>
    <property type="match status" value="1"/>
</dbReference>
<dbReference type="UniPathway" id="UPA00848">
    <property type="reaction ID" value="UER00151"/>
</dbReference>
<dbReference type="GO" id="GO:0005525">
    <property type="term" value="F:GTP binding"/>
    <property type="evidence" value="ECO:0007669"/>
    <property type="project" value="TreeGrafter"/>
</dbReference>
<dbReference type="GO" id="GO:0003934">
    <property type="term" value="F:GTP cyclohydrolase I activity"/>
    <property type="evidence" value="ECO:0007669"/>
    <property type="project" value="UniProtKB-EC"/>
</dbReference>
<reference evidence="7 8" key="1">
    <citation type="submission" date="2021-06" db="EMBL/GenBank/DDBJ databases">
        <title>New haloarchaea isolates fom saline soil.</title>
        <authorList>
            <person name="Duran-Viseras A."/>
            <person name="Sanchez-Porro C.S."/>
            <person name="Ventosa A."/>
        </authorList>
    </citation>
    <scope>NUCLEOTIDE SEQUENCE [LARGE SCALE GENOMIC DNA]</scope>
    <source>
        <strain evidence="7 8">JCM 183640</strain>
    </source>
</reference>
<dbReference type="Proteomes" id="UP000766550">
    <property type="component" value="Unassembled WGS sequence"/>
</dbReference>
<dbReference type="PANTHER" id="PTHR11109:SF7">
    <property type="entry name" value="GTP CYCLOHYDROLASE 1"/>
    <property type="match status" value="1"/>
</dbReference>
<dbReference type="Gene3D" id="1.10.286.10">
    <property type="match status" value="1"/>
</dbReference>
<dbReference type="GO" id="GO:0006729">
    <property type="term" value="P:tetrahydrobiopterin biosynthetic process"/>
    <property type="evidence" value="ECO:0007669"/>
    <property type="project" value="TreeGrafter"/>
</dbReference>
<name>A0A8J7Y8G6_9EURY</name>
<comment type="pathway">
    <text evidence="2">Cofactor biosynthesis; 7,8-dihydroneopterin triphosphate biosynthesis; 7,8-dihydroneopterin triphosphate from GTP: step 1/1.</text>
</comment>
<feature type="domain" description="GTP cyclohydrolase I" evidence="6">
    <location>
        <begin position="32"/>
        <end position="202"/>
    </location>
</feature>
<dbReference type="GO" id="GO:0008270">
    <property type="term" value="F:zinc ion binding"/>
    <property type="evidence" value="ECO:0007669"/>
    <property type="project" value="TreeGrafter"/>
</dbReference>
<evidence type="ECO:0000313" key="7">
    <source>
        <dbReference type="EMBL" id="MBV0926207.1"/>
    </source>
</evidence>
<proteinExistence type="predicted"/>
<evidence type="ECO:0000259" key="6">
    <source>
        <dbReference type="Pfam" id="PF01227"/>
    </source>
</evidence>
<feature type="region of interest" description="Disordered" evidence="5">
    <location>
        <begin position="1"/>
        <end position="28"/>
    </location>
</feature>
<accession>A0A8J7Y8G6</accession>
<dbReference type="PANTHER" id="PTHR11109">
    <property type="entry name" value="GTP CYCLOHYDROLASE I"/>
    <property type="match status" value="1"/>
</dbReference>
<evidence type="ECO:0000256" key="3">
    <source>
        <dbReference type="ARBA" id="ARBA00012715"/>
    </source>
</evidence>
<evidence type="ECO:0000256" key="1">
    <source>
        <dbReference type="ARBA" id="ARBA00001052"/>
    </source>
</evidence>
<dbReference type="RefSeq" id="WP_162319331.1">
    <property type="nucleotide sequence ID" value="NZ_JAHQXF010000004.1"/>
</dbReference>
<comment type="caution">
    <text evidence="7">The sequence shown here is derived from an EMBL/GenBank/DDBJ whole genome shotgun (WGS) entry which is preliminary data.</text>
</comment>
<dbReference type="InterPro" id="IPR020602">
    <property type="entry name" value="GTP_CycHdrlase_I_dom"/>
</dbReference>
<protein>
    <recommendedName>
        <fullName evidence="3">GTP cyclohydrolase I</fullName>
        <ecNumber evidence="3">3.5.4.16</ecNumber>
    </recommendedName>
</protein>
<dbReference type="EC" id="3.5.4.16" evidence="3"/>
<organism evidence="7 8">
    <name type="scientific">Haloarcula limicola</name>
    <dbReference type="NCBI Taxonomy" id="1429915"/>
    <lineage>
        <taxon>Archaea</taxon>
        <taxon>Methanobacteriati</taxon>
        <taxon>Methanobacteriota</taxon>
        <taxon>Stenosarchaea group</taxon>
        <taxon>Halobacteria</taxon>
        <taxon>Halobacteriales</taxon>
        <taxon>Haloarculaceae</taxon>
        <taxon>Haloarcula</taxon>
    </lineage>
</organism>
<evidence type="ECO:0000256" key="2">
    <source>
        <dbReference type="ARBA" id="ARBA00005080"/>
    </source>
</evidence>
<dbReference type="GO" id="GO:0005737">
    <property type="term" value="C:cytoplasm"/>
    <property type="evidence" value="ECO:0007669"/>
    <property type="project" value="TreeGrafter"/>
</dbReference>
<keyword evidence="4" id="KW-0378">Hydrolase</keyword>
<dbReference type="GO" id="GO:0046654">
    <property type="term" value="P:tetrahydrofolate biosynthetic process"/>
    <property type="evidence" value="ECO:0007669"/>
    <property type="project" value="InterPro"/>
</dbReference>
<gene>
    <name evidence="7" type="ORF">KTS45_18530</name>
</gene>
<dbReference type="EMBL" id="JAHQXF010000004">
    <property type="protein sequence ID" value="MBV0926207.1"/>
    <property type="molecule type" value="Genomic_DNA"/>
</dbReference>
<evidence type="ECO:0000256" key="5">
    <source>
        <dbReference type="SAM" id="MobiDB-lite"/>
    </source>
</evidence>
<dbReference type="InterPro" id="IPR043134">
    <property type="entry name" value="GTP-CH-I_N"/>
</dbReference>
<dbReference type="NCBIfam" id="NF006826">
    <property type="entry name" value="PRK09347.1-3"/>
    <property type="match status" value="1"/>
</dbReference>
<dbReference type="FunFam" id="3.30.1130.10:FF:000001">
    <property type="entry name" value="GTP cyclohydrolase 1"/>
    <property type="match status" value="1"/>
</dbReference>
<dbReference type="InterPro" id="IPR018234">
    <property type="entry name" value="GTP_CycHdrlase_I_CS"/>
</dbReference>
<dbReference type="Gene3D" id="3.30.1130.10">
    <property type="match status" value="1"/>
</dbReference>